<evidence type="ECO:0000313" key="1">
    <source>
        <dbReference type="EMBL" id="KRG21707.1"/>
    </source>
</evidence>
<dbReference type="EMBL" id="LKAJ01000003">
    <property type="protein sequence ID" value="KRG21707.1"/>
    <property type="molecule type" value="Genomic_DNA"/>
</dbReference>
<reference evidence="2" key="3">
    <citation type="submission" date="2021-06" db="EMBL/GenBank/DDBJ databases">
        <title>Genomic Description and Analysis of Intracellular Bacteria, Candidatus Berkiella cookevillensis and Candidatus Berkiella aquae.</title>
        <authorList>
            <person name="Kidane D.T."/>
            <person name="Mehari Y.T."/>
            <person name="Rice F.C."/>
            <person name="Arivett B.A."/>
            <person name="Farone A.L."/>
            <person name="Berk S.G."/>
            <person name="Farone M.B."/>
        </authorList>
    </citation>
    <scope>NUCLEOTIDE SEQUENCE</scope>
    <source>
        <strain evidence="2">HT99</strain>
    </source>
</reference>
<reference evidence="2" key="2">
    <citation type="journal article" date="2016" name="Genome Announc.">
        <title>Draft Genome Sequences of Two Novel Amoeba-Resistant Intranuclear Bacteria, 'Candidatus Berkiella cookevillensis' and 'Candidatus Berkiella aquae'.</title>
        <authorList>
            <person name="Mehari Y.T."/>
            <person name="Arivett B.A."/>
            <person name="Farone A.L."/>
            <person name="Gunderson J.H."/>
            <person name="Farone M.B."/>
        </authorList>
    </citation>
    <scope>NUCLEOTIDE SEQUENCE</scope>
    <source>
        <strain evidence="2">HT99</strain>
    </source>
</reference>
<evidence type="ECO:0000313" key="3">
    <source>
        <dbReference type="Proteomes" id="UP000051497"/>
    </source>
</evidence>
<accession>A0A0Q9YLQ8</accession>
<reference evidence="1" key="1">
    <citation type="submission" date="2015-09" db="EMBL/GenBank/DDBJ databases">
        <title>Draft Genome Sequences of Two Novel Amoeba-resistant Intranuclear Bacteria, Candidatus Berkiella cookevillensis and Candidatus Berkiella aquae.</title>
        <authorList>
            <person name="Mehari Y.T."/>
            <person name="Arivett B.A."/>
            <person name="Farone A.L."/>
            <person name="Gunderson J.H."/>
            <person name="Farone M.B."/>
        </authorList>
    </citation>
    <scope>NUCLEOTIDE SEQUENCE [LARGE SCALE GENOMIC DNA]</scope>
    <source>
        <strain evidence="1">HT99</strain>
    </source>
</reference>
<dbReference type="EMBL" id="LKAJ02000001">
    <property type="protein sequence ID" value="MCS5710600.1"/>
    <property type="molecule type" value="Genomic_DNA"/>
</dbReference>
<sequence>MPYQLRHLQHAVNYIVEQLRYNDPRKGLQTLNASTKRQLADELLLAIDPLQLRNPKNIAINPSNSYLKDFFLQLAERNIVYPEATTYLLKRNNITYECHDGERKEIYNRQKAKANVKASRMSELQEQLSEQLSALELDDYSDSEVSDEETQAYLPYHGATSSKLQTVYCNQQIAHLASKARM</sequence>
<name>A0A0Q9YLQ8_9GAMM</name>
<dbReference type="RefSeq" id="WP_075065540.1">
    <property type="nucleotide sequence ID" value="NZ_LKAJ02000001.1"/>
</dbReference>
<keyword evidence="3" id="KW-1185">Reference proteome</keyword>
<protein>
    <submittedName>
        <fullName evidence="1">Uncharacterized protein</fullName>
    </submittedName>
</protein>
<dbReference type="AlphaFoldDB" id="A0A0Q9YLQ8"/>
<evidence type="ECO:0000313" key="2">
    <source>
        <dbReference type="EMBL" id="MCS5710600.1"/>
    </source>
</evidence>
<proteinExistence type="predicted"/>
<dbReference type="Proteomes" id="UP000051497">
    <property type="component" value="Unassembled WGS sequence"/>
</dbReference>
<gene>
    <name evidence="2" type="ORF">HT99x_004100</name>
    <name evidence="1" type="ORF">HT99x_00898</name>
</gene>
<comment type="caution">
    <text evidence="1">The sequence shown here is derived from an EMBL/GenBank/DDBJ whole genome shotgun (WGS) entry which is preliminary data.</text>
</comment>
<organism evidence="1">
    <name type="scientific">Candidatus Berkiella aquae</name>
    <dbReference type="NCBI Taxonomy" id="295108"/>
    <lineage>
        <taxon>Bacteria</taxon>
        <taxon>Pseudomonadati</taxon>
        <taxon>Pseudomonadota</taxon>
        <taxon>Gammaproteobacteria</taxon>
        <taxon>Candidatus Berkiellales</taxon>
        <taxon>Candidatus Berkiellaceae</taxon>
        <taxon>Candidatus Berkiella</taxon>
    </lineage>
</organism>